<accession>A0A100VT64</accession>
<proteinExistence type="predicted"/>
<dbReference type="Proteomes" id="UP000069697">
    <property type="component" value="Unassembled WGS sequence"/>
</dbReference>
<protein>
    <submittedName>
        <fullName evidence="1">Uncharacterized protein</fullName>
    </submittedName>
</protein>
<dbReference type="AlphaFoldDB" id="A0A100VT64"/>
<reference evidence="1 2" key="1">
    <citation type="journal article" date="2016" name="Genome Announc.">
        <title>Draft Genome Sequence of Paenibacillus amylolyticus Heshi-A3, Isolated from Fermented Rice Bran in a Japanese Fermented Seafood Dish.</title>
        <authorList>
            <person name="Akuzawa S."/>
            <person name="Nagaoka J."/>
            <person name="Kanekatsu M."/>
            <person name="Kubota E."/>
            <person name="Ohtake R."/>
            <person name="Suzuki T."/>
            <person name="Kanesaki Y."/>
        </authorList>
    </citation>
    <scope>NUCLEOTIDE SEQUENCE [LARGE SCALE GENOMIC DNA]</scope>
    <source>
        <strain evidence="1 2">Heshi-A3</strain>
    </source>
</reference>
<gene>
    <name evidence="1" type="ORF">PAHA3_5785</name>
</gene>
<reference evidence="2" key="2">
    <citation type="submission" date="2016-01" db="EMBL/GenBank/DDBJ databases">
        <title>Draft Genome Sequence of Paenibacillus amylolyticus Heshi-A3 that Was Isolated from Fermented Rice Bran with Aging Salted Mackerel, Which Was Named Heshiko as Traditional Fermented Seafood in Japan.</title>
        <authorList>
            <person name="Akuzawa S."/>
            <person name="Nakagawa J."/>
            <person name="Kanekatsu T."/>
            <person name="Kubota E."/>
            <person name="Ohtake R."/>
            <person name="Suzuki T."/>
            <person name="Kanesaki Y."/>
        </authorList>
    </citation>
    <scope>NUCLEOTIDE SEQUENCE [LARGE SCALE GENOMIC DNA]</scope>
    <source>
        <strain evidence="2">Heshi-A3</strain>
    </source>
</reference>
<organism evidence="1 2">
    <name type="scientific">Paenibacillus amylolyticus</name>
    <dbReference type="NCBI Taxonomy" id="1451"/>
    <lineage>
        <taxon>Bacteria</taxon>
        <taxon>Bacillati</taxon>
        <taxon>Bacillota</taxon>
        <taxon>Bacilli</taxon>
        <taxon>Bacillales</taxon>
        <taxon>Paenibacillaceae</taxon>
        <taxon>Paenibacillus</taxon>
    </lineage>
</organism>
<evidence type="ECO:0000313" key="2">
    <source>
        <dbReference type="Proteomes" id="UP000069697"/>
    </source>
</evidence>
<sequence>MNKYPIAFSPFKSDKPDIFKFGRTASQLYISNDSKYTLKIKPGIDGRYFNEFVLPPGYAFDEALDPFTELLVTVDAVSTTDVSYHGWPRRNP</sequence>
<dbReference type="RefSeq" id="WP_062837956.1">
    <property type="nucleotide sequence ID" value="NZ_BCNV01000011.1"/>
</dbReference>
<evidence type="ECO:0000313" key="1">
    <source>
        <dbReference type="EMBL" id="GAS85651.1"/>
    </source>
</evidence>
<comment type="caution">
    <text evidence="1">The sequence shown here is derived from an EMBL/GenBank/DDBJ whole genome shotgun (WGS) entry which is preliminary data.</text>
</comment>
<name>A0A100VT64_PAEAM</name>
<dbReference type="EMBL" id="BCNV01000011">
    <property type="protein sequence ID" value="GAS85651.1"/>
    <property type="molecule type" value="Genomic_DNA"/>
</dbReference>